<evidence type="ECO:0000259" key="11">
    <source>
        <dbReference type="Pfam" id="PF04101"/>
    </source>
</evidence>
<evidence type="ECO:0000256" key="6">
    <source>
        <dbReference type="ARBA" id="ARBA00022984"/>
    </source>
</evidence>
<keyword evidence="4" id="KW-0808">Transferase</keyword>
<reference evidence="12 13" key="1">
    <citation type="submission" date="2024-08" db="EMBL/GenBank/DDBJ databases">
        <title>Insights into the chromosomal genome structure of Flemingia macrophylla.</title>
        <authorList>
            <person name="Ding Y."/>
            <person name="Zhao Y."/>
            <person name="Bi W."/>
            <person name="Wu M."/>
            <person name="Zhao G."/>
            <person name="Gong Y."/>
            <person name="Li W."/>
            <person name="Zhang P."/>
        </authorList>
    </citation>
    <scope>NUCLEOTIDE SEQUENCE [LARGE SCALE GENOMIC DNA]</scope>
    <source>
        <strain evidence="12">DYQJB</strain>
        <tissue evidence="12">Leaf</tissue>
    </source>
</reference>
<dbReference type="Gene3D" id="3.40.50.2000">
    <property type="entry name" value="Glycogen Phosphorylase B"/>
    <property type="match status" value="2"/>
</dbReference>
<evidence type="ECO:0000256" key="3">
    <source>
        <dbReference type="ARBA" id="ARBA00022676"/>
    </source>
</evidence>
<keyword evidence="5" id="KW-0133">Cell shape</keyword>
<dbReference type="InterPro" id="IPR007235">
    <property type="entry name" value="Glyco_trans_28_C"/>
</dbReference>
<dbReference type="PANTHER" id="PTHR21015:SF22">
    <property type="entry name" value="GLYCOSYLTRANSFERASE"/>
    <property type="match status" value="1"/>
</dbReference>
<keyword evidence="2" id="KW-0132">Cell division</keyword>
<dbReference type="SUPFAM" id="SSF53756">
    <property type="entry name" value="UDP-Glycosyltransferase/glycogen phosphorylase"/>
    <property type="match status" value="1"/>
</dbReference>
<dbReference type="HAMAP" id="MF_00033">
    <property type="entry name" value="MurG"/>
    <property type="match status" value="1"/>
</dbReference>
<evidence type="ECO:0000256" key="1">
    <source>
        <dbReference type="ARBA" id="ARBA00022475"/>
    </source>
</evidence>
<proteinExistence type="inferred from homology"/>
<dbReference type="Pfam" id="PF03033">
    <property type="entry name" value="Glyco_transf_28"/>
    <property type="match status" value="1"/>
</dbReference>
<dbReference type="CDD" id="cd03785">
    <property type="entry name" value="GT28_MurG"/>
    <property type="match status" value="1"/>
</dbReference>
<keyword evidence="9" id="KW-0961">Cell wall biogenesis/degradation</keyword>
<dbReference type="EMBL" id="JBGMDY010000002">
    <property type="protein sequence ID" value="KAL2342390.1"/>
    <property type="molecule type" value="Genomic_DNA"/>
</dbReference>
<sequence length="420" mass="45542">MSTTAVFFSLLTPFPKTRVRLSIISCHCSDHPLRVAFAGGATGSNIYPALAIADDLKAANPTSRFLFLAIPDSVETAAISAAGHPFATVSPAPPHNNPLLFPLRFFKTLFQCLRHLRDFRPHVVVGTGGYVSLPACLAAKLGGATVVIHEPNSVPGLANTLLALVADAIFVAFNSTLDTFPREKCLVCGNPVRLSLRKLVSKNTAMAHFFPGSDCEGKVLLVLAGSFGAHAVNIAMLNLYYEMLRQDGRLHVIWQTGVAAFDEMDSLVKTHPRLHLTPDHLSDVSPLYEGRFMHRMDLAYAAADLIVSRAGAMTCYEILATGKPSILIPSPNFCEGNQFRNASLMADLAGMTVITEDELDSSTLAIAIEKIFRDKHKMEEMSERALKAANLNASAEIAKHILSLVNESTKKKRNGCKEES</sequence>
<dbReference type="PANTHER" id="PTHR21015">
    <property type="entry name" value="UDP-N-ACETYLGLUCOSAMINE--N-ACETYLMURAMYL-(PENTAPEPTIDE) PYROPHOSPHORYL-UNDECAPRENOL N-ACETYLGLUCOSAMINE TRANSFERASE 1"/>
    <property type="match status" value="1"/>
</dbReference>
<keyword evidence="3" id="KW-0328">Glycosyltransferase</keyword>
<dbReference type="GO" id="GO:0016758">
    <property type="term" value="F:hexosyltransferase activity"/>
    <property type="evidence" value="ECO:0007669"/>
    <property type="project" value="UniProtKB-ARBA"/>
</dbReference>
<evidence type="ECO:0000256" key="5">
    <source>
        <dbReference type="ARBA" id="ARBA00022960"/>
    </source>
</evidence>
<keyword evidence="13" id="KW-1185">Reference proteome</keyword>
<keyword evidence="8" id="KW-0131">Cell cycle</keyword>
<keyword evidence="1" id="KW-1003">Cell membrane</keyword>
<evidence type="ECO:0000256" key="2">
    <source>
        <dbReference type="ARBA" id="ARBA00022618"/>
    </source>
</evidence>
<feature type="domain" description="Glycosyl transferase family 28 C-terminal" evidence="11">
    <location>
        <begin position="219"/>
        <end position="398"/>
    </location>
</feature>
<organism evidence="12 13">
    <name type="scientific">Flemingia macrophylla</name>
    <dbReference type="NCBI Taxonomy" id="520843"/>
    <lineage>
        <taxon>Eukaryota</taxon>
        <taxon>Viridiplantae</taxon>
        <taxon>Streptophyta</taxon>
        <taxon>Embryophyta</taxon>
        <taxon>Tracheophyta</taxon>
        <taxon>Spermatophyta</taxon>
        <taxon>Magnoliopsida</taxon>
        <taxon>eudicotyledons</taxon>
        <taxon>Gunneridae</taxon>
        <taxon>Pentapetalae</taxon>
        <taxon>rosids</taxon>
        <taxon>fabids</taxon>
        <taxon>Fabales</taxon>
        <taxon>Fabaceae</taxon>
        <taxon>Papilionoideae</taxon>
        <taxon>50 kb inversion clade</taxon>
        <taxon>NPAAA clade</taxon>
        <taxon>indigoferoid/millettioid clade</taxon>
        <taxon>Phaseoleae</taxon>
        <taxon>Flemingia</taxon>
    </lineage>
</organism>
<keyword evidence="7" id="KW-0472">Membrane</keyword>
<protein>
    <recommendedName>
        <fullName evidence="14">Undecaprenyldiphospho-muramoylpentapeptide beta-N-acetylglucosaminyltransferase</fullName>
    </recommendedName>
</protein>
<keyword evidence="6" id="KW-0573">Peptidoglycan synthesis</keyword>
<comment type="caution">
    <text evidence="12">The sequence shown here is derived from an EMBL/GenBank/DDBJ whole genome shotgun (WGS) entry which is preliminary data.</text>
</comment>
<accession>A0ABD1N2R4</accession>
<dbReference type="InterPro" id="IPR006009">
    <property type="entry name" value="GlcNAc_MurG"/>
</dbReference>
<evidence type="ECO:0008006" key="14">
    <source>
        <dbReference type="Google" id="ProtNLM"/>
    </source>
</evidence>
<name>A0ABD1N2R4_9FABA</name>
<evidence type="ECO:0000256" key="9">
    <source>
        <dbReference type="ARBA" id="ARBA00023316"/>
    </source>
</evidence>
<feature type="domain" description="Glycosyltransferase family 28 N-terminal" evidence="10">
    <location>
        <begin position="35"/>
        <end position="170"/>
    </location>
</feature>
<dbReference type="Pfam" id="PF04101">
    <property type="entry name" value="Glyco_tran_28_C"/>
    <property type="match status" value="1"/>
</dbReference>
<evidence type="ECO:0000313" key="13">
    <source>
        <dbReference type="Proteomes" id="UP001603857"/>
    </source>
</evidence>
<dbReference type="Proteomes" id="UP001603857">
    <property type="component" value="Unassembled WGS sequence"/>
</dbReference>
<evidence type="ECO:0000256" key="4">
    <source>
        <dbReference type="ARBA" id="ARBA00022679"/>
    </source>
</evidence>
<evidence type="ECO:0000256" key="8">
    <source>
        <dbReference type="ARBA" id="ARBA00023306"/>
    </source>
</evidence>
<dbReference type="AlphaFoldDB" id="A0ABD1N2R4"/>
<evidence type="ECO:0000313" key="12">
    <source>
        <dbReference type="EMBL" id="KAL2342390.1"/>
    </source>
</evidence>
<dbReference type="InterPro" id="IPR004276">
    <property type="entry name" value="GlycoTrans_28_N"/>
</dbReference>
<dbReference type="GO" id="GO:0051301">
    <property type="term" value="P:cell division"/>
    <property type="evidence" value="ECO:0007669"/>
    <property type="project" value="UniProtKB-KW"/>
</dbReference>
<gene>
    <name evidence="12" type="ORF">Fmac_003675</name>
</gene>
<dbReference type="GO" id="GO:0008360">
    <property type="term" value="P:regulation of cell shape"/>
    <property type="evidence" value="ECO:0007669"/>
    <property type="project" value="UniProtKB-KW"/>
</dbReference>
<evidence type="ECO:0000256" key="7">
    <source>
        <dbReference type="ARBA" id="ARBA00023136"/>
    </source>
</evidence>
<dbReference type="GO" id="GO:0071555">
    <property type="term" value="P:cell wall organization"/>
    <property type="evidence" value="ECO:0007669"/>
    <property type="project" value="UniProtKB-KW"/>
</dbReference>
<evidence type="ECO:0000259" key="10">
    <source>
        <dbReference type="Pfam" id="PF03033"/>
    </source>
</evidence>